<dbReference type="RefSeq" id="XP_024325668.1">
    <property type="nucleotide sequence ID" value="XM_024466910.1"/>
</dbReference>
<dbReference type="EMBL" id="KV441391">
    <property type="protein sequence ID" value="OAF60387.1"/>
    <property type="molecule type" value="Genomic_DNA"/>
</dbReference>
<dbReference type="AlphaFoldDB" id="A0A177AE88"/>
<evidence type="ECO:0000313" key="1">
    <source>
        <dbReference type="EMBL" id="OAF60387.1"/>
    </source>
</evidence>
<protein>
    <submittedName>
        <fullName evidence="1">Uncharacterized protein</fullName>
    </submittedName>
</protein>
<organism evidence="1">
    <name type="scientific">Pseudogymnoascus destructans</name>
    <dbReference type="NCBI Taxonomy" id="655981"/>
    <lineage>
        <taxon>Eukaryota</taxon>
        <taxon>Fungi</taxon>
        <taxon>Dikarya</taxon>
        <taxon>Ascomycota</taxon>
        <taxon>Pezizomycotina</taxon>
        <taxon>Leotiomycetes</taxon>
        <taxon>Thelebolales</taxon>
        <taxon>Thelebolaceae</taxon>
        <taxon>Pseudogymnoascus</taxon>
    </lineage>
</organism>
<sequence length="157" mass="18216">MNRIQTFPENQADRMVLTPTHDPQLVFGCYQKPYFDPAELRPRITAENYEEPRQFSINDKLIIMQMEFCHPGGPIFEYGMRDSNSENVVFIYHVSDRQKFLELPYRYEKVCNTIMPQVAPPQPEPGTSGGSLAKRVLSRLHLRHREAKPPPPIMVLS</sequence>
<dbReference type="GeneID" id="36286339"/>
<dbReference type="OrthoDB" id="10431144at2759"/>
<dbReference type="Proteomes" id="UP000077154">
    <property type="component" value="Unassembled WGS sequence"/>
</dbReference>
<name>A0A177AE88_9PEZI</name>
<gene>
    <name evidence="1" type="ORF">VC83_03262</name>
</gene>
<reference evidence="1" key="1">
    <citation type="submission" date="2016-03" db="EMBL/GenBank/DDBJ databases">
        <title>Updated assembly of Pseudogymnoascus destructans, the fungus causing white-nose syndrome of bats.</title>
        <authorList>
            <person name="Palmer J.M."/>
            <person name="Drees K.P."/>
            <person name="Foster J.T."/>
            <person name="Lindner D.L."/>
        </authorList>
    </citation>
    <scope>NUCLEOTIDE SEQUENCE [LARGE SCALE GENOMIC DNA]</scope>
    <source>
        <strain evidence="1">20631-21</strain>
    </source>
</reference>
<proteinExistence type="predicted"/>
<accession>A0A177AE88</accession>